<comment type="subcellular location">
    <subcellularLocation>
        <location evidence="1">Membrane</location>
    </subcellularLocation>
</comment>
<dbReference type="Gene3D" id="3.40.50.300">
    <property type="entry name" value="P-loop containing nucleotide triphosphate hydrolases"/>
    <property type="match status" value="1"/>
</dbReference>
<feature type="compositionally biased region" description="Low complexity" evidence="11">
    <location>
        <begin position="250"/>
        <end position="259"/>
    </location>
</feature>
<dbReference type="PROSITE" id="PS00152">
    <property type="entry name" value="ATPASE_ALPHA_BETA"/>
    <property type="match status" value="1"/>
</dbReference>
<evidence type="ECO:0000259" key="12">
    <source>
        <dbReference type="Pfam" id="PF00006"/>
    </source>
</evidence>
<dbReference type="EMBL" id="DSRT01000089">
    <property type="protein sequence ID" value="HGW29626.1"/>
    <property type="molecule type" value="Genomic_DNA"/>
</dbReference>
<proteinExistence type="inferred from homology"/>
<keyword evidence="4" id="KW-0547">Nucleotide-binding</keyword>
<dbReference type="SUPFAM" id="SSF47917">
    <property type="entry name" value="C-terminal domain of alpha and beta subunits of F1 ATP synthase"/>
    <property type="match status" value="1"/>
</dbReference>
<name>A0A7C4TJG2_UNCKA</name>
<keyword evidence="9" id="KW-0139">CF(1)</keyword>
<dbReference type="PANTHER" id="PTHR15184">
    <property type="entry name" value="ATP SYNTHASE"/>
    <property type="match status" value="1"/>
</dbReference>
<keyword evidence="3" id="KW-0813">Transport</keyword>
<feature type="domain" description="ATP synthase A/B type C-terminal" evidence="13">
    <location>
        <begin position="125"/>
        <end position="184"/>
    </location>
</feature>
<keyword evidence="10" id="KW-0066">ATP synthesis</keyword>
<keyword evidence="8" id="KW-0472">Membrane</keyword>
<dbReference type="InterPro" id="IPR050053">
    <property type="entry name" value="ATPase_alpha/beta_chains"/>
</dbReference>
<keyword evidence="5" id="KW-0067">ATP-binding</keyword>
<feature type="region of interest" description="Disordered" evidence="11">
    <location>
        <begin position="239"/>
        <end position="268"/>
    </location>
</feature>
<keyword evidence="7" id="KW-0406">Ion transport</keyword>
<gene>
    <name evidence="14" type="ORF">ENR63_01745</name>
</gene>
<evidence type="ECO:0000256" key="4">
    <source>
        <dbReference type="ARBA" id="ARBA00022741"/>
    </source>
</evidence>
<feature type="non-terminal residue" evidence="14">
    <location>
        <position position="1"/>
    </location>
</feature>
<evidence type="ECO:0000256" key="3">
    <source>
        <dbReference type="ARBA" id="ARBA00022448"/>
    </source>
</evidence>
<evidence type="ECO:0000256" key="6">
    <source>
        <dbReference type="ARBA" id="ARBA00022967"/>
    </source>
</evidence>
<protein>
    <submittedName>
        <fullName evidence="14">Uncharacterized protein</fullName>
    </submittedName>
</protein>
<accession>A0A7C4TJG2</accession>
<evidence type="ECO:0000313" key="14">
    <source>
        <dbReference type="EMBL" id="HGW29626.1"/>
    </source>
</evidence>
<dbReference type="InterPro" id="IPR024034">
    <property type="entry name" value="ATPase_F1/V1_b/a_C"/>
</dbReference>
<evidence type="ECO:0000256" key="2">
    <source>
        <dbReference type="ARBA" id="ARBA00008936"/>
    </source>
</evidence>
<dbReference type="Pfam" id="PF00006">
    <property type="entry name" value="ATP-synt_ab"/>
    <property type="match status" value="1"/>
</dbReference>
<dbReference type="InterPro" id="IPR055190">
    <property type="entry name" value="ATP-synt_VA_C"/>
</dbReference>
<evidence type="ECO:0000256" key="1">
    <source>
        <dbReference type="ARBA" id="ARBA00004370"/>
    </source>
</evidence>
<reference evidence="14" key="1">
    <citation type="journal article" date="2020" name="mSystems">
        <title>Genome- and Community-Level Interaction Insights into Carbon Utilization and Element Cycling Functions of Hydrothermarchaeota in Hydrothermal Sediment.</title>
        <authorList>
            <person name="Zhou Z."/>
            <person name="Liu Y."/>
            <person name="Xu W."/>
            <person name="Pan J."/>
            <person name="Luo Z.H."/>
            <person name="Li M."/>
        </authorList>
    </citation>
    <scope>NUCLEOTIDE SEQUENCE [LARGE SCALE GENOMIC DNA]</scope>
    <source>
        <strain evidence="14">SpSt-417</strain>
    </source>
</reference>
<dbReference type="GO" id="GO:0046933">
    <property type="term" value="F:proton-transporting ATP synthase activity, rotational mechanism"/>
    <property type="evidence" value="ECO:0007669"/>
    <property type="project" value="TreeGrafter"/>
</dbReference>
<dbReference type="Pfam" id="PF22919">
    <property type="entry name" value="ATP-synt_VA_C"/>
    <property type="match status" value="1"/>
</dbReference>
<dbReference type="AlphaFoldDB" id="A0A7C4TJG2"/>
<organism evidence="14">
    <name type="scientific">candidate division WWE3 bacterium</name>
    <dbReference type="NCBI Taxonomy" id="2053526"/>
    <lineage>
        <taxon>Bacteria</taxon>
        <taxon>Katanobacteria</taxon>
    </lineage>
</organism>
<keyword evidence="6" id="KW-1278">Translocase</keyword>
<comment type="similarity">
    <text evidence="2">Belongs to the ATPase alpha/beta chains family.</text>
</comment>
<evidence type="ECO:0000259" key="13">
    <source>
        <dbReference type="Pfam" id="PF22919"/>
    </source>
</evidence>
<dbReference type="Gene3D" id="1.10.1140.10">
    <property type="entry name" value="Bovine Mitochondrial F1-atpase, Atp Synthase Beta Chain, Chain D, domain 3"/>
    <property type="match status" value="1"/>
</dbReference>
<evidence type="ECO:0000256" key="11">
    <source>
        <dbReference type="SAM" id="MobiDB-lite"/>
    </source>
</evidence>
<dbReference type="InterPro" id="IPR027417">
    <property type="entry name" value="P-loop_NTPase"/>
</dbReference>
<evidence type="ECO:0000256" key="7">
    <source>
        <dbReference type="ARBA" id="ARBA00023065"/>
    </source>
</evidence>
<evidence type="ECO:0000256" key="5">
    <source>
        <dbReference type="ARBA" id="ARBA00022840"/>
    </source>
</evidence>
<sequence length="268" mass="29633">MAEEFRDNLGKNVLFFIDNMYRFAQAGNELAMLMNTIPSEDGYQATLSSEMAEMHERLVSRGSDSITTVEAVYVPADDILDQGVQAIYDYLDSGIVLSRNVYREGKLPAVDILASGSSALSSEVIDFTHYGVALEAKTLLKKAESLDRIVSLVGESELSLDDKISYQRSRKLRNFMTQSFFVAEKQTGRPGKYVERKDTVLGVQGILRGDYDEISEDHFMFIGGVEEALPVKNPQSKISPVSIQKHRRSSSNAGFVSSSGMETTSVKA</sequence>
<dbReference type="InterPro" id="IPR020003">
    <property type="entry name" value="ATPase_a/bsu_AS"/>
</dbReference>
<comment type="caution">
    <text evidence="14">The sequence shown here is derived from an EMBL/GenBank/DDBJ whole genome shotgun (WGS) entry which is preliminary data.</text>
</comment>
<dbReference type="InterPro" id="IPR000194">
    <property type="entry name" value="ATPase_F1/V1/A1_a/bsu_nucl-bd"/>
</dbReference>
<evidence type="ECO:0000256" key="9">
    <source>
        <dbReference type="ARBA" id="ARBA00023196"/>
    </source>
</evidence>
<feature type="domain" description="ATPase F1/V1/A1 complex alpha/beta subunit nucleotide-binding" evidence="12">
    <location>
        <begin position="1"/>
        <end position="117"/>
    </location>
</feature>
<dbReference type="PANTHER" id="PTHR15184:SF71">
    <property type="entry name" value="ATP SYNTHASE SUBUNIT BETA, MITOCHONDRIAL"/>
    <property type="match status" value="1"/>
</dbReference>
<dbReference type="SUPFAM" id="SSF52540">
    <property type="entry name" value="P-loop containing nucleoside triphosphate hydrolases"/>
    <property type="match status" value="1"/>
</dbReference>
<dbReference type="GO" id="GO:0045259">
    <property type="term" value="C:proton-transporting ATP synthase complex"/>
    <property type="evidence" value="ECO:0007669"/>
    <property type="project" value="UniProtKB-KW"/>
</dbReference>
<evidence type="ECO:0000256" key="10">
    <source>
        <dbReference type="ARBA" id="ARBA00023310"/>
    </source>
</evidence>
<evidence type="ECO:0000256" key="8">
    <source>
        <dbReference type="ARBA" id="ARBA00023136"/>
    </source>
</evidence>
<dbReference type="GO" id="GO:0005524">
    <property type="term" value="F:ATP binding"/>
    <property type="evidence" value="ECO:0007669"/>
    <property type="project" value="UniProtKB-KW"/>
</dbReference>